<dbReference type="RefSeq" id="XP_022286285.1">
    <property type="nucleotide sequence ID" value="XM_022430577.1"/>
</dbReference>
<dbReference type="CDD" id="cd15066">
    <property type="entry name" value="7tmA_DmOct-betaAR-like"/>
    <property type="match status" value="1"/>
</dbReference>
<dbReference type="OrthoDB" id="5957871at2759"/>
<dbReference type="GO" id="GO:0043410">
    <property type="term" value="P:positive regulation of MAPK cascade"/>
    <property type="evidence" value="ECO:0007669"/>
    <property type="project" value="TreeGrafter"/>
</dbReference>
<gene>
    <name evidence="13 14 15 16 17" type="primary">LOC111099171</name>
</gene>
<evidence type="ECO:0000256" key="5">
    <source>
        <dbReference type="ARBA" id="ARBA00023040"/>
    </source>
</evidence>
<evidence type="ECO:0000313" key="16">
    <source>
        <dbReference type="RefSeq" id="XP_022286288.1"/>
    </source>
</evidence>
<dbReference type="GO" id="GO:0005886">
    <property type="term" value="C:plasma membrane"/>
    <property type="evidence" value="ECO:0007669"/>
    <property type="project" value="UniProtKB-SubCell"/>
</dbReference>
<dbReference type="PROSITE" id="PS00237">
    <property type="entry name" value="G_PROTEIN_RECEP_F1_1"/>
    <property type="match status" value="1"/>
</dbReference>
<reference evidence="13 14" key="1">
    <citation type="submission" date="2025-04" db="UniProtKB">
        <authorList>
            <consortium name="RefSeq"/>
        </authorList>
    </citation>
    <scope>IDENTIFICATION</scope>
    <source>
        <tissue evidence="13 14">Whole sample</tissue>
    </source>
</reference>
<evidence type="ECO:0000313" key="17">
    <source>
        <dbReference type="RefSeq" id="XP_022286289.1"/>
    </source>
</evidence>
<organism evidence="12 17">
    <name type="scientific">Crassostrea virginica</name>
    <name type="common">Eastern oyster</name>
    <dbReference type="NCBI Taxonomy" id="6565"/>
    <lineage>
        <taxon>Eukaryota</taxon>
        <taxon>Metazoa</taxon>
        <taxon>Spiralia</taxon>
        <taxon>Lophotrochozoa</taxon>
        <taxon>Mollusca</taxon>
        <taxon>Bivalvia</taxon>
        <taxon>Autobranchia</taxon>
        <taxon>Pteriomorphia</taxon>
        <taxon>Ostreida</taxon>
        <taxon>Ostreoidea</taxon>
        <taxon>Ostreidae</taxon>
        <taxon>Crassostrea</taxon>
    </lineage>
</organism>
<dbReference type="Gene3D" id="1.20.1070.10">
    <property type="entry name" value="Rhodopsin 7-helix transmembrane proteins"/>
    <property type="match status" value="1"/>
</dbReference>
<dbReference type="KEGG" id="cvn:111099171"/>
<evidence type="ECO:0000256" key="3">
    <source>
        <dbReference type="ARBA" id="ARBA00022692"/>
    </source>
</evidence>
<evidence type="ECO:0000313" key="14">
    <source>
        <dbReference type="RefSeq" id="XP_022286285.1"/>
    </source>
</evidence>
<keyword evidence="4 10" id="KW-1133">Transmembrane helix</keyword>
<evidence type="ECO:0000256" key="7">
    <source>
        <dbReference type="ARBA" id="ARBA00023170"/>
    </source>
</evidence>
<evidence type="ECO:0000313" key="13">
    <source>
        <dbReference type="RefSeq" id="XP_022286284.1"/>
    </source>
</evidence>
<dbReference type="InterPro" id="IPR000276">
    <property type="entry name" value="GPCR_Rhodpsn"/>
</dbReference>
<evidence type="ECO:0000256" key="2">
    <source>
        <dbReference type="ARBA" id="ARBA00022475"/>
    </source>
</evidence>
<dbReference type="SUPFAM" id="SSF81321">
    <property type="entry name" value="Family A G protein-coupled receptor-like"/>
    <property type="match status" value="1"/>
</dbReference>
<dbReference type="RefSeq" id="XP_022286288.1">
    <property type="nucleotide sequence ID" value="XM_022430580.1"/>
</dbReference>
<evidence type="ECO:0000259" key="11">
    <source>
        <dbReference type="PROSITE" id="PS50262"/>
    </source>
</evidence>
<evidence type="ECO:0000256" key="4">
    <source>
        <dbReference type="ARBA" id="ARBA00022989"/>
    </source>
</evidence>
<feature type="transmembrane region" description="Helical" evidence="10">
    <location>
        <begin position="319"/>
        <end position="338"/>
    </location>
</feature>
<dbReference type="RefSeq" id="XP_022286287.1">
    <property type="nucleotide sequence ID" value="XM_022430579.1"/>
</dbReference>
<dbReference type="PRINTS" id="PR01102">
    <property type="entry name" value="5HT6RECEPTR"/>
</dbReference>
<evidence type="ECO:0000256" key="10">
    <source>
        <dbReference type="SAM" id="Phobius"/>
    </source>
</evidence>
<evidence type="ECO:0000256" key="8">
    <source>
        <dbReference type="ARBA" id="ARBA00023224"/>
    </source>
</evidence>
<feature type="transmembrane region" description="Helical" evidence="10">
    <location>
        <begin position="202"/>
        <end position="228"/>
    </location>
</feature>
<keyword evidence="12" id="KW-1185">Reference proteome</keyword>
<dbReference type="PANTHER" id="PTHR24248">
    <property type="entry name" value="ADRENERGIC RECEPTOR-RELATED G-PROTEIN COUPLED RECEPTOR"/>
    <property type="match status" value="1"/>
</dbReference>
<keyword evidence="5 9" id="KW-0297">G-protein coupled receptor</keyword>
<evidence type="ECO:0000313" key="15">
    <source>
        <dbReference type="RefSeq" id="XP_022286287.1"/>
    </source>
</evidence>
<comment type="subcellular location">
    <subcellularLocation>
        <location evidence="1">Cell membrane</location>
        <topology evidence="1">Multi-pass membrane protein</topology>
    </subcellularLocation>
</comment>
<dbReference type="AlphaFoldDB" id="A0A8B8A8V6"/>
<dbReference type="Pfam" id="PF00001">
    <property type="entry name" value="7tm_1"/>
    <property type="match status" value="1"/>
</dbReference>
<dbReference type="InterPro" id="IPR017452">
    <property type="entry name" value="GPCR_Rhodpsn_7TM"/>
</dbReference>
<dbReference type="Proteomes" id="UP000694844">
    <property type="component" value="Chromosome 5"/>
</dbReference>
<dbReference type="PRINTS" id="PR00237">
    <property type="entry name" value="GPCRRHODOPSN"/>
</dbReference>
<feature type="transmembrane region" description="Helical" evidence="10">
    <location>
        <begin position="155"/>
        <end position="174"/>
    </location>
</feature>
<feature type="transmembrane region" description="Helical" evidence="10">
    <location>
        <begin position="278"/>
        <end position="299"/>
    </location>
</feature>
<dbReference type="SMART" id="SM01381">
    <property type="entry name" value="7TM_GPCR_Srsx"/>
    <property type="match status" value="1"/>
</dbReference>
<dbReference type="RefSeq" id="XP_022286289.1">
    <property type="nucleotide sequence ID" value="XM_022430581.1"/>
</dbReference>
<evidence type="ECO:0000256" key="9">
    <source>
        <dbReference type="RuleBase" id="RU000688"/>
    </source>
</evidence>
<dbReference type="PANTHER" id="PTHR24248:SF66">
    <property type="entry name" value="OCTOPAMINE RECEPTOR BETA-3R"/>
    <property type="match status" value="1"/>
</dbReference>
<keyword evidence="7 9" id="KW-0675">Receptor</keyword>
<comment type="similarity">
    <text evidence="9">Belongs to the G-protein coupled receptor 1 family.</text>
</comment>
<dbReference type="PROSITE" id="PS50262">
    <property type="entry name" value="G_PROTEIN_RECEP_F1_2"/>
    <property type="match status" value="1"/>
</dbReference>
<dbReference type="RefSeq" id="XP_022286284.1">
    <property type="nucleotide sequence ID" value="XM_022430576.1"/>
</dbReference>
<sequence length="390" mass="44067">MLKVYDMHRSTDLLNTTLSNGSAHDSDLTPSVDILVIVLKAVAMTIIMGAAIVGNSLVIISVKKFEKLRGRVTNYFIVSLAFADIIVAILVMPFNASQEITGKWLFGRTMCDIFNANDVLFSTASILHLCCISVDRYIAINYPLQYDSKMTKRCACAMILATWIASGLISYIPIHAQFYTTNEHYKMLEQNPDSCTFHVNKIYAVVSSSVSFWIPCTIMIFVYFRIFITARRQEKHIRSTSFHSYKYIENGNLDSLLPVSTKSGKVSERTRLKREHKAAKTLGVVMGAFIMCFLPFFSWYLTTTLCAENCPYPPLLGSILFWIGYFNSCLNPIIYAYYNLEFRAAFKRLLHMRNSNGSCPSSFSARNGSDGENNKAKYIAVKKESTFTNV</sequence>
<evidence type="ECO:0000256" key="1">
    <source>
        <dbReference type="ARBA" id="ARBA00004651"/>
    </source>
</evidence>
<name>A0A8B8A8V6_CRAVI</name>
<feature type="transmembrane region" description="Helical" evidence="10">
    <location>
        <begin position="72"/>
        <end position="94"/>
    </location>
</feature>
<dbReference type="GO" id="GO:0071880">
    <property type="term" value="P:adenylate cyclase-activating adrenergic receptor signaling pathway"/>
    <property type="evidence" value="ECO:0007669"/>
    <property type="project" value="TreeGrafter"/>
</dbReference>
<keyword evidence="2" id="KW-1003">Cell membrane</keyword>
<accession>A0A8B8A8V6</accession>
<feature type="transmembrane region" description="Helical" evidence="10">
    <location>
        <begin position="114"/>
        <end position="134"/>
    </location>
</feature>
<keyword evidence="3 9" id="KW-0812">Transmembrane</keyword>
<dbReference type="GeneID" id="111099171"/>
<dbReference type="GO" id="GO:0004930">
    <property type="term" value="F:G protein-coupled receptor activity"/>
    <property type="evidence" value="ECO:0007669"/>
    <property type="project" value="UniProtKB-KW"/>
</dbReference>
<feature type="domain" description="G-protein coupled receptors family 1 profile" evidence="11">
    <location>
        <begin position="54"/>
        <end position="335"/>
    </location>
</feature>
<evidence type="ECO:0000256" key="6">
    <source>
        <dbReference type="ARBA" id="ARBA00023136"/>
    </source>
</evidence>
<keyword evidence="8 9" id="KW-0807">Transducer</keyword>
<protein>
    <submittedName>
        <fullName evidence="13 14">Octopamine receptor beta-2R-like</fullName>
    </submittedName>
</protein>
<evidence type="ECO:0000313" key="12">
    <source>
        <dbReference type="Proteomes" id="UP000694844"/>
    </source>
</evidence>
<keyword evidence="6 10" id="KW-0472">Membrane</keyword>
<proteinExistence type="inferred from homology"/>
<feature type="transmembrane region" description="Helical" evidence="10">
    <location>
        <begin position="34"/>
        <end position="60"/>
    </location>
</feature>